<dbReference type="RefSeq" id="WP_009578597.1">
    <property type="nucleotide sequence ID" value="NZ_AMZN01000014.1"/>
</dbReference>
<proteinExistence type="predicted"/>
<sequence length="161" mass="18263">MLIPFENMPDNARVWIYQSDKKLTDADKSHIEGLGRSFCEGWAAHGAPLKCSFRIFHDQFLIITVDESHNMASGCSIDASVHFVKQLESDLQINFFDRTKVAFVLNEEVFLEPLSQLKSKVDEGTIQEDTLTFNNLVSVKGELASAWMVPAKSTWLGRYFN</sequence>
<dbReference type="OrthoDB" id="978691at2"/>
<comment type="caution">
    <text evidence="1">The sequence shown here is derived from an EMBL/GenBank/DDBJ whole genome shotgun (WGS) entry which is preliminary data.</text>
</comment>
<keyword evidence="2" id="KW-1185">Reference proteome</keyword>
<evidence type="ECO:0000313" key="1">
    <source>
        <dbReference type="EMBL" id="ELR72934.1"/>
    </source>
</evidence>
<name>L8JZ58_9BACT</name>
<protein>
    <recommendedName>
        <fullName evidence="3">ABC transporter ATPase</fullName>
    </recommendedName>
</protein>
<dbReference type="STRING" id="1237149.C900_00895"/>
<accession>L8JZ58</accession>
<organism evidence="1 2">
    <name type="scientific">Fulvivirga imtechensis AK7</name>
    <dbReference type="NCBI Taxonomy" id="1237149"/>
    <lineage>
        <taxon>Bacteria</taxon>
        <taxon>Pseudomonadati</taxon>
        <taxon>Bacteroidota</taxon>
        <taxon>Cytophagia</taxon>
        <taxon>Cytophagales</taxon>
        <taxon>Fulvivirgaceae</taxon>
        <taxon>Fulvivirga</taxon>
    </lineage>
</organism>
<reference evidence="1 2" key="1">
    <citation type="submission" date="2012-12" db="EMBL/GenBank/DDBJ databases">
        <title>Genome assembly of Fulvivirga imtechensis AK7.</title>
        <authorList>
            <person name="Nupur N."/>
            <person name="Khatri I."/>
            <person name="Kumar R."/>
            <person name="Subramanian S."/>
            <person name="Pinnaka A."/>
        </authorList>
    </citation>
    <scope>NUCLEOTIDE SEQUENCE [LARGE SCALE GENOMIC DNA]</scope>
    <source>
        <strain evidence="1 2">AK7</strain>
    </source>
</reference>
<gene>
    <name evidence="1" type="ORF">C900_00895</name>
</gene>
<dbReference type="eggNOG" id="ENOG502ZBQZ">
    <property type="taxonomic scope" value="Bacteria"/>
</dbReference>
<evidence type="ECO:0008006" key="3">
    <source>
        <dbReference type="Google" id="ProtNLM"/>
    </source>
</evidence>
<dbReference type="AlphaFoldDB" id="L8JZ58"/>
<dbReference type="EMBL" id="AMZN01000014">
    <property type="protein sequence ID" value="ELR72934.1"/>
    <property type="molecule type" value="Genomic_DNA"/>
</dbReference>
<dbReference type="Proteomes" id="UP000011135">
    <property type="component" value="Unassembled WGS sequence"/>
</dbReference>
<evidence type="ECO:0000313" key="2">
    <source>
        <dbReference type="Proteomes" id="UP000011135"/>
    </source>
</evidence>